<accession>A0A7H8QG32</accession>
<keyword evidence="4" id="KW-0560">Oxidoreductase</keyword>
<dbReference type="SUPFAM" id="SSF56425">
    <property type="entry name" value="Succinate dehydrogenase/fumarate reductase flavoprotein, catalytic domain"/>
    <property type="match status" value="1"/>
</dbReference>
<gene>
    <name evidence="6" type="ORF">TRUGW13939_00009</name>
</gene>
<dbReference type="InterPro" id="IPR050315">
    <property type="entry name" value="FAD-oxidoreductase_2"/>
</dbReference>
<dbReference type="PANTHER" id="PTHR43400:SF7">
    <property type="entry name" value="FAD-DEPENDENT OXIDOREDUCTASE 2 FAD BINDING DOMAIN-CONTAINING PROTEIN"/>
    <property type="match status" value="1"/>
</dbReference>
<keyword evidence="7" id="KW-1185">Reference proteome</keyword>
<evidence type="ECO:0000256" key="1">
    <source>
        <dbReference type="ARBA" id="ARBA00001974"/>
    </source>
</evidence>
<comment type="cofactor">
    <cofactor evidence="1">
        <name>FAD</name>
        <dbReference type="ChEBI" id="CHEBI:57692"/>
    </cofactor>
</comment>
<dbReference type="GeneID" id="55987526"/>
<dbReference type="PRINTS" id="PR00368">
    <property type="entry name" value="FADPNR"/>
</dbReference>
<dbReference type="Gene3D" id="3.90.700.10">
    <property type="entry name" value="Succinate dehydrogenase/fumarate reductase flavoprotein, catalytic domain"/>
    <property type="match status" value="1"/>
</dbReference>
<dbReference type="EMBL" id="CP055898">
    <property type="protein sequence ID" value="QKX52938.1"/>
    <property type="molecule type" value="Genomic_DNA"/>
</dbReference>
<dbReference type="SUPFAM" id="SSF51905">
    <property type="entry name" value="FAD/NAD(P)-binding domain"/>
    <property type="match status" value="1"/>
</dbReference>
<sequence length="457" mass="48765">MAGTISMYDLVIVGHGVAGLAAAVSAAELVPAAQIAVLERTPEAASGGNTRYSPANMRMRSVNEILPGFVDDMMTISGVDGDRAYFEKLADQAPQAVQWLERQGVQFHAMDYFLKSWPNRIQPVGKGAAIIETLQRSARAKGIQLVYECRAKQLHLGKEGATIEAADGRRFIAKSVVLASGGFQGNPDLLHTYFGTGAESLRPISPGTRWNTGDGIQMALNNGAAVNGNWNGMHSEIIDPRSDMPAPLVLVYPYGIVVNRNGKRFVDEGAGLVHDTWEQLSRTIHFNAPGQSAWVVCDSRLSEVEGYEAAIRTDIPPLTADTVSGLAVQMKVPEQALLDTISSYNAACDTDVSLFSAGRLDGLATGPHLEPPKSNWARPLNSPPYLAFPLAAAIVYTFGGLATDTEARVLTQQGAIPNLYAAGEITGHFHDTAPNAVAVLRALVFGRIAGLNAMSSK</sequence>
<dbReference type="InterPro" id="IPR003953">
    <property type="entry name" value="FAD-dep_OxRdtase_2_FAD-bd"/>
</dbReference>
<dbReference type="Pfam" id="PF00890">
    <property type="entry name" value="FAD_binding_2"/>
    <property type="match status" value="1"/>
</dbReference>
<dbReference type="Gene3D" id="3.50.50.60">
    <property type="entry name" value="FAD/NAD(P)-binding domain"/>
    <property type="match status" value="1"/>
</dbReference>
<evidence type="ECO:0000256" key="2">
    <source>
        <dbReference type="ARBA" id="ARBA00022630"/>
    </source>
</evidence>
<evidence type="ECO:0000259" key="5">
    <source>
        <dbReference type="Pfam" id="PF00890"/>
    </source>
</evidence>
<evidence type="ECO:0000256" key="3">
    <source>
        <dbReference type="ARBA" id="ARBA00022827"/>
    </source>
</evidence>
<feature type="domain" description="FAD-dependent oxidoreductase 2 FAD-binding" evidence="5">
    <location>
        <begin position="9"/>
        <end position="434"/>
    </location>
</feature>
<dbReference type="PANTHER" id="PTHR43400">
    <property type="entry name" value="FUMARATE REDUCTASE"/>
    <property type="match status" value="1"/>
</dbReference>
<dbReference type="Proteomes" id="UP000509510">
    <property type="component" value="Chromosome I"/>
</dbReference>
<keyword evidence="2" id="KW-0285">Flavoprotein</keyword>
<protein>
    <recommendedName>
        <fullName evidence="5">FAD-dependent oxidoreductase 2 FAD-binding domain-containing protein</fullName>
    </recommendedName>
</protein>
<keyword evidence="3" id="KW-0274">FAD</keyword>
<reference evidence="7" key="1">
    <citation type="submission" date="2020-06" db="EMBL/GenBank/DDBJ databases">
        <title>A chromosome-scale genome assembly of Talaromyces rugulosus W13939.</title>
        <authorList>
            <person name="Wang B."/>
            <person name="Guo L."/>
            <person name="Ye K."/>
            <person name="Wang L."/>
        </authorList>
    </citation>
    <scope>NUCLEOTIDE SEQUENCE [LARGE SCALE GENOMIC DNA]</scope>
    <source>
        <strain evidence="7">W13939</strain>
    </source>
</reference>
<proteinExistence type="predicted"/>
<dbReference type="InterPro" id="IPR036188">
    <property type="entry name" value="FAD/NAD-bd_sf"/>
</dbReference>
<name>A0A7H8QG32_TALRU</name>
<dbReference type="InterPro" id="IPR027477">
    <property type="entry name" value="Succ_DH/fumarate_Rdtase_cat_sf"/>
</dbReference>
<dbReference type="OrthoDB" id="7777654at2759"/>
<dbReference type="RefSeq" id="XP_035339117.1">
    <property type="nucleotide sequence ID" value="XM_035483224.1"/>
</dbReference>
<dbReference type="AlphaFoldDB" id="A0A7H8QG32"/>
<dbReference type="GO" id="GO:0016491">
    <property type="term" value="F:oxidoreductase activity"/>
    <property type="evidence" value="ECO:0007669"/>
    <property type="project" value="UniProtKB-KW"/>
</dbReference>
<organism evidence="6 7">
    <name type="scientific">Talaromyces rugulosus</name>
    <name type="common">Penicillium rugulosum</name>
    <dbReference type="NCBI Taxonomy" id="121627"/>
    <lineage>
        <taxon>Eukaryota</taxon>
        <taxon>Fungi</taxon>
        <taxon>Dikarya</taxon>
        <taxon>Ascomycota</taxon>
        <taxon>Pezizomycotina</taxon>
        <taxon>Eurotiomycetes</taxon>
        <taxon>Eurotiomycetidae</taxon>
        <taxon>Eurotiales</taxon>
        <taxon>Trichocomaceae</taxon>
        <taxon>Talaromyces</taxon>
        <taxon>Talaromyces sect. Islandici</taxon>
    </lineage>
</organism>
<evidence type="ECO:0000256" key="4">
    <source>
        <dbReference type="ARBA" id="ARBA00023002"/>
    </source>
</evidence>
<evidence type="ECO:0000313" key="7">
    <source>
        <dbReference type="Proteomes" id="UP000509510"/>
    </source>
</evidence>
<evidence type="ECO:0000313" key="6">
    <source>
        <dbReference type="EMBL" id="QKX52938.1"/>
    </source>
</evidence>
<dbReference type="KEGG" id="trg:TRUGW13939_00009"/>